<gene>
    <name evidence="2" type="ORF">NDU88_007264</name>
</gene>
<accession>A0AAV7N5V6</accession>
<name>A0AAV7N5V6_PLEWA</name>
<evidence type="ECO:0000313" key="3">
    <source>
        <dbReference type="Proteomes" id="UP001066276"/>
    </source>
</evidence>
<sequence length="132" mass="14088">MVAPSEFIQDTVLIDLEGEGDEQIAHVSEGSGSKDAGPGIAGRPSTSQGAGLLLEHGEEEFLDYEEEEEVHEVAVQTGAPVERPQASKRAVQGDRLVGRHQELVAGNLLRGEDFGYEPMRAGAVTWGCGMQD</sequence>
<feature type="region of interest" description="Disordered" evidence="1">
    <location>
        <begin position="23"/>
        <end position="49"/>
    </location>
</feature>
<dbReference type="EMBL" id="JANPWB010000013">
    <property type="protein sequence ID" value="KAJ1109907.1"/>
    <property type="molecule type" value="Genomic_DNA"/>
</dbReference>
<evidence type="ECO:0000256" key="1">
    <source>
        <dbReference type="SAM" id="MobiDB-lite"/>
    </source>
</evidence>
<evidence type="ECO:0000313" key="2">
    <source>
        <dbReference type="EMBL" id="KAJ1109907.1"/>
    </source>
</evidence>
<proteinExistence type="predicted"/>
<organism evidence="2 3">
    <name type="scientific">Pleurodeles waltl</name>
    <name type="common">Iberian ribbed newt</name>
    <dbReference type="NCBI Taxonomy" id="8319"/>
    <lineage>
        <taxon>Eukaryota</taxon>
        <taxon>Metazoa</taxon>
        <taxon>Chordata</taxon>
        <taxon>Craniata</taxon>
        <taxon>Vertebrata</taxon>
        <taxon>Euteleostomi</taxon>
        <taxon>Amphibia</taxon>
        <taxon>Batrachia</taxon>
        <taxon>Caudata</taxon>
        <taxon>Salamandroidea</taxon>
        <taxon>Salamandridae</taxon>
        <taxon>Pleurodelinae</taxon>
        <taxon>Pleurodeles</taxon>
    </lineage>
</organism>
<protein>
    <submittedName>
        <fullName evidence="2">Uncharacterized protein</fullName>
    </submittedName>
</protein>
<reference evidence="2" key="1">
    <citation type="journal article" date="2022" name="bioRxiv">
        <title>Sequencing and chromosome-scale assembly of the giantPleurodeles waltlgenome.</title>
        <authorList>
            <person name="Brown T."/>
            <person name="Elewa A."/>
            <person name="Iarovenko S."/>
            <person name="Subramanian E."/>
            <person name="Araus A.J."/>
            <person name="Petzold A."/>
            <person name="Susuki M."/>
            <person name="Suzuki K.-i.T."/>
            <person name="Hayashi T."/>
            <person name="Toyoda A."/>
            <person name="Oliveira C."/>
            <person name="Osipova E."/>
            <person name="Leigh N.D."/>
            <person name="Simon A."/>
            <person name="Yun M.H."/>
        </authorList>
    </citation>
    <scope>NUCLEOTIDE SEQUENCE</scope>
    <source>
        <strain evidence="2">20211129_DDA</strain>
        <tissue evidence="2">Liver</tissue>
    </source>
</reference>
<dbReference type="Proteomes" id="UP001066276">
    <property type="component" value="Chromosome 9"/>
</dbReference>
<comment type="caution">
    <text evidence="2">The sequence shown here is derived from an EMBL/GenBank/DDBJ whole genome shotgun (WGS) entry which is preliminary data.</text>
</comment>
<dbReference type="AlphaFoldDB" id="A0AAV7N5V6"/>
<keyword evidence="3" id="KW-1185">Reference proteome</keyword>